<protein>
    <submittedName>
        <fullName evidence="2">ParA family protein</fullName>
    </submittedName>
</protein>
<gene>
    <name evidence="2" type="ORF">HWQ56_28900</name>
</gene>
<dbReference type="SUPFAM" id="SSF52540">
    <property type="entry name" value="P-loop containing nucleoside triphosphate hydrolases"/>
    <property type="match status" value="1"/>
</dbReference>
<accession>A0A7D5HT64</accession>
<organism evidence="2 3">
    <name type="scientific">Pseudomonas eucalypticola</name>
    <dbReference type="NCBI Taxonomy" id="2599595"/>
    <lineage>
        <taxon>Bacteria</taxon>
        <taxon>Pseudomonadati</taxon>
        <taxon>Pseudomonadota</taxon>
        <taxon>Gammaproteobacteria</taxon>
        <taxon>Pseudomonadales</taxon>
        <taxon>Pseudomonadaceae</taxon>
        <taxon>Pseudomonas</taxon>
    </lineage>
</organism>
<dbReference type="Proteomes" id="UP000509568">
    <property type="component" value="Plasmid pPENP1"/>
</dbReference>
<dbReference type="RefSeq" id="WP_176572527.1">
    <property type="nucleotide sequence ID" value="NZ_CP056031.1"/>
</dbReference>
<keyword evidence="3" id="KW-1185">Reference proteome</keyword>
<evidence type="ECO:0000313" key="2">
    <source>
        <dbReference type="EMBL" id="QKZ07848.1"/>
    </source>
</evidence>
<name>A0A7D5HT64_9PSED</name>
<geneLocation type="plasmid" evidence="3">
    <name>ppenp1</name>
</geneLocation>
<proteinExistence type="predicted"/>
<sequence length="269" mass="30072">MNIPRRFKQKAWANQKGGSGKSMLSYNDAFYLAESGYRTLYLDGDEQGNGSKPLGEFAVPGMVSSDLFQARPLEPIEIVEGQNLYVLMADKPGLIKAERSALEDDEMVDLVRAQVARIARDFDYVVVDTAGSNSRIANSLLVSSDFVAIPCRIDSYSIDVAKDVLSRVAFIQQQWNPQLVSFGIVPNEFDATQPAQIDWLKQLMTHYRKHLFGGYVRKSGAYKEAAAEGVPVWRLMDEKGRVKTAARTAGKEVRVVFEMMHKQMEQAHG</sequence>
<evidence type="ECO:0000313" key="3">
    <source>
        <dbReference type="Proteomes" id="UP000509568"/>
    </source>
</evidence>
<keyword evidence="2" id="KW-0614">Plasmid</keyword>
<dbReference type="EMBL" id="CP056031">
    <property type="protein sequence ID" value="QKZ07848.1"/>
    <property type="molecule type" value="Genomic_DNA"/>
</dbReference>
<dbReference type="InterPro" id="IPR025669">
    <property type="entry name" value="AAA_dom"/>
</dbReference>
<dbReference type="Gene3D" id="3.40.50.300">
    <property type="entry name" value="P-loop containing nucleotide triphosphate hydrolases"/>
    <property type="match status" value="1"/>
</dbReference>
<dbReference type="AlphaFoldDB" id="A0A7D5HT64"/>
<dbReference type="CDD" id="cd02042">
    <property type="entry name" value="ParAB_family"/>
    <property type="match status" value="1"/>
</dbReference>
<dbReference type="InterPro" id="IPR050678">
    <property type="entry name" value="DNA_Partitioning_ATPase"/>
</dbReference>
<dbReference type="PANTHER" id="PTHR13696:SF99">
    <property type="entry name" value="COBYRINIC ACID AC-DIAMIDE SYNTHASE"/>
    <property type="match status" value="1"/>
</dbReference>
<dbReference type="Pfam" id="PF13614">
    <property type="entry name" value="AAA_31"/>
    <property type="match status" value="1"/>
</dbReference>
<reference evidence="2 3" key="1">
    <citation type="submission" date="2020-06" db="EMBL/GenBank/DDBJ databases">
        <title>Pseudomonas eucalypticola sp. nov., an endophyte of Eucalyptus dunnii leaves with biocontrol ability of eucalyptus leaf blight.</title>
        <authorList>
            <person name="Liu Y."/>
            <person name="Song Z."/>
            <person name="Zeng H."/>
            <person name="Lu M."/>
            <person name="Wang X."/>
            <person name="Lian X."/>
            <person name="Zhang Q."/>
        </authorList>
    </citation>
    <scope>NUCLEOTIDE SEQUENCE [LARGE SCALE GENOMIC DNA]</scope>
    <source>
        <strain evidence="2 3">NP-1</strain>
        <plasmid evidence="3">ppenp1</plasmid>
    </source>
</reference>
<evidence type="ECO:0000259" key="1">
    <source>
        <dbReference type="Pfam" id="PF13614"/>
    </source>
</evidence>
<feature type="domain" description="AAA" evidence="1">
    <location>
        <begin position="11"/>
        <end position="179"/>
    </location>
</feature>
<dbReference type="KEGG" id="pez:HWQ56_28900"/>
<dbReference type="InterPro" id="IPR027417">
    <property type="entry name" value="P-loop_NTPase"/>
</dbReference>
<dbReference type="PANTHER" id="PTHR13696">
    <property type="entry name" value="P-LOOP CONTAINING NUCLEOSIDE TRIPHOSPHATE HYDROLASE"/>
    <property type="match status" value="1"/>
</dbReference>